<proteinExistence type="predicted"/>
<gene>
    <name evidence="1" type="ORF">PSON_ATCC_30995.1.T0060254</name>
</gene>
<keyword evidence="2" id="KW-1185">Reference proteome</keyword>
<dbReference type="Proteomes" id="UP000692954">
    <property type="component" value="Unassembled WGS sequence"/>
</dbReference>
<evidence type="ECO:0000313" key="1">
    <source>
        <dbReference type="EMBL" id="CAD8052058.1"/>
    </source>
</evidence>
<protein>
    <submittedName>
        <fullName evidence="1">Uncharacterized protein</fullName>
    </submittedName>
</protein>
<organism evidence="1 2">
    <name type="scientific">Paramecium sonneborni</name>
    <dbReference type="NCBI Taxonomy" id="65129"/>
    <lineage>
        <taxon>Eukaryota</taxon>
        <taxon>Sar</taxon>
        <taxon>Alveolata</taxon>
        <taxon>Ciliophora</taxon>
        <taxon>Intramacronucleata</taxon>
        <taxon>Oligohymenophorea</taxon>
        <taxon>Peniculida</taxon>
        <taxon>Parameciidae</taxon>
        <taxon>Paramecium</taxon>
    </lineage>
</organism>
<comment type="caution">
    <text evidence="1">The sequence shown here is derived from an EMBL/GenBank/DDBJ whole genome shotgun (WGS) entry which is preliminary data.</text>
</comment>
<dbReference type="EMBL" id="CAJJDN010000006">
    <property type="protein sequence ID" value="CAD8052058.1"/>
    <property type="molecule type" value="Genomic_DNA"/>
</dbReference>
<dbReference type="AlphaFoldDB" id="A0A8S1KAK4"/>
<name>A0A8S1KAK4_9CILI</name>
<dbReference type="OrthoDB" id="10281407at2759"/>
<accession>A0A8S1KAK4</accession>
<evidence type="ECO:0000313" key="2">
    <source>
        <dbReference type="Proteomes" id="UP000692954"/>
    </source>
</evidence>
<reference evidence="1" key="1">
    <citation type="submission" date="2021-01" db="EMBL/GenBank/DDBJ databases">
        <authorList>
            <consortium name="Genoscope - CEA"/>
            <person name="William W."/>
        </authorList>
    </citation>
    <scope>NUCLEOTIDE SEQUENCE</scope>
</reference>
<sequence>MDWTSFKSKFAYQIYFSYTLPDTHEQMIETLCKDYFETPLHYKQSNLRFQEVALSKLIKKNASIINDLQNVHDFGDQILRMHYKEIKKQVPYFLQ</sequence>